<reference evidence="2 3" key="1">
    <citation type="journal article" date="2006" name="Proc. Natl. Acad. Sci. U.S.A.">
        <title>Complete nucleotide sequence of the chlorarachniophyte nucleomorph: nature's smallest nucleus.</title>
        <authorList>
            <person name="Gilson P.R."/>
            <person name="Su V."/>
            <person name="Slamovits C.H."/>
            <person name="Reith M.E."/>
            <person name="Keeling P.J."/>
            <person name="McFadden G.I."/>
        </authorList>
    </citation>
    <scope>NUCLEOTIDE SEQUENCE [LARGE SCALE GENOMIC DNA]</scope>
    <source>
        <strain evidence="3">CCMP621</strain>
    </source>
</reference>
<evidence type="ECO:0000256" key="1">
    <source>
        <dbReference type="SAM" id="Phobius"/>
    </source>
</evidence>
<dbReference type="RefSeq" id="XP_001712835.1">
    <property type="nucleotide sequence ID" value="XM_001712783.1"/>
</dbReference>
<geneLocation type="nucleomorph" evidence="2"/>
<evidence type="ECO:0000313" key="3">
    <source>
        <dbReference type="Proteomes" id="UP000243425"/>
    </source>
</evidence>
<dbReference type="GeneID" id="5788448"/>
<proteinExistence type="predicted"/>
<keyword evidence="2" id="KW-0542">Nucleomorph</keyword>
<feature type="transmembrane region" description="Helical" evidence="1">
    <location>
        <begin position="169"/>
        <end position="188"/>
    </location>
</feature>
<dbReference type="Proteomes" id="UP000243425">
    <property type="component" value="Nucleomorph 1"/>
</dbReference>
<protein>
    <submittedName>
        <fullName evidence="2">Uncharacterized protein</fullName>
    </submittedName>
</protein>
<name>Q3LWE2_BIGNA</name>
<organism evidence="2 3">
    <name type="scientific">Bigelowiella natans</name>
    <name type="common">Pedinomonas minutissima</name>
    <name type="synonym">Chlorarachnion sp. (strain CCMP621)</name>
    <dbReference type="NCBI Taxonomy" id="227086"/>
    <lineage>
        <taxon>Eukaryota</taxon>
        <taxon>Sar</taxon>
        <taxon>Rhizaria</taxon>
        <taxon>Cercozoa</taxon>
        <taxon>Chlorarachniophyceae</taxon>
        <taxon>Bigelowiella</taxon>
    </lineage>
</organism>
<feature type="transmembrane region" description="Helical" evidence="1">
    <location>
        <begin position="96"/>
        <end position="122"/>
    </location>
</feature>
<sequence>MVYSQLIKQQHKLLSHESKALFNRKKCLTKLKTTKFNKKFSKKIIQFQRTSSCSRSSLFFAISDLSLLTVLGKHSSLDIMKAFHDLSPYLSYYLSAFYRLIIMFIYRMLTLSYCIILTRNYWLYLVEVRETQSSSWKKKKKSNPLLVVMIINNKPVDNLIYFFRGWIPPIFGVLDPSLIITIMVWFLLMQLVDIRPCGEW</sequence>
<keyword evidence="1" id="KW-1133">Transmembrane helix</keyword>
<keyword evidence="1" id="KW-0812">Transmembrane</keyword>
<accession>Q3LWE2</accession>
<keyword evidence="1" id="KW-0472">Membrane</keyword>
<dbReference type="AlphaFoldDB" id="Q3LWE2"/>
<evidence type="ECO:0000313" key="2">
    <source>
        <dbReference type="EMBL" id="ABA27223.1"/>
    </source>
</evidence>
<dbReference type="EMBL" id="DQ158856">
    <property type="protein sequence ID" value="ABA27223.1"/>
    <property type="molecule type" value="Genomic_DNA"/>
</dbReference>